<feature type="transmembrane region" description="Helical" evidence="13">
    <location>
        <begin position="630"/>
        <end position="652"/>
    </location>
</feature>
<feature type="transmembrane region" description="Helical" evidence="13">
    <location>
        <begin position="389"/>
        <end position="417"/>
    </location>
</feature>
<dbReference type="InterPro" id="IPR013011">
    <property type="entry name" value="PTS_EIIB_2"/>
</dbReference>
<feature type="transmembrane region" description="Helical" evidence="13">
    <location>
        <begin position="330"/>
        <end position="350"/>
    </location>
</feature>
<dbReference type="PROSITE" id="PS51099">
    <property type="entry name" value="PTS_EIIB_TYPE_2"/>
    <property type="match status" value="1"/>
</dbReference>
<evidence type="ECO:0000259" key="14">
    <source>
        <dbReference type="PROSITE" id="PS51094"/>
    </source>
</evidence>
<evidence type="ECO:0000256" key="13">
    <source>
        <dbReference type="SAM" id="Phobius"/>
    </source>
</evidence>
<feature type="transmembrane region" description="Helical" evidence="13">
    <location>
        <begin position="424"/>
        <end position="442"/>
    </location>
</feature>
<dbReference type="InterPro" id="IPR016152">
    <property type="entry name" value="PTrfase/Anion_transptr"/>
</dbReference>
<feature type="transmembrane region" description="Helical" evidence="13">
    <location>
        <begin position="478"/>
        <end position="501"/>
    </location>
</feature>
<dbReference type="NCBIfam" id="TIGR00829">
    <property type="entry name" value="FRU"/>
    <property type="match status" value="1"/>
</dbReference>
<feature type="transmembrane region" description="Helical" evidence="13">
    <location>
        <begin position="603"/>
        <end position="624"/>
    </location>
</feature>
<dbReference type="PANTHER" id="PTHR30505">
    <property type="entry name" value="FRUCTOSE-LIKE PERMEASE"/>
    <property type="match status" value="1"/>
</dbReference>
<evidence type="ECO:0000256" key="5">
    <source>
        <dbReference type="ARBA" id="ARBA00022597"/>
    </source>
</evidence>
<dbReference type="NCBIfam" id="TIGR01427">
    <property type="entry name" value="PTS_IIC_fructo"/>
    <property type="match status" value="1"/>
</dbReference>
<dbReference type="CDD" id="cd05569">
    <property type="entry name" value="PTS_IIB_fructose"/>
    <property type="match status" value="1"/>
</dbReference>
<keyword evidence="18" id="KW-1185">Reference proteome</keyword>
<evidence type="ECO:0000256" key="2">
    <source>
        <dbReference type="ARBA" id="ARBA00022448"/>
    </source>
</evidence>
<dbReference type="InterPro" id="IPR004715">
    <property type="entry name" value="PTS_IIA_fruc"/>
</dbReference>
<feature type="domain" description="PTS EIIB type-2" evidence="15">
    <location>
        <begin position="196"/>
        <end position="291"/>
    </location>
</feature>
<dbReference type="GO" id="GO:0016301">
    <property type="term" value="F:kinase activity"/>
    <property type="evidence" value="ECO:0007669"/>
    <property type="project" value="UniProtKB-KW"/>
</dbReference>
<dbReference type="SUPFAM" id="SSF55804">
    <property type="entry name" value="Phoshotransferase/anion transport protein"/>
    <property type="match status" value="1"/>
</dbReference>
<evidence type="ECO:0000256" key="7">
    <source>
        <dbReference type="ARBA" id="ARBA00022683"/>
    </source>
</evidence>
<dbReference type="GO" id="GO:0005886">
    <property type="term" value="C:plasma membrane"/>
    <property type="evidence" value="ECO:0007669"/>
    <property type="project" value="UniProtKB-SubCell"/>
</dbReference>
<keyword evidence="9" id="KW-0418">Kinase</keyword>
<dbReference type="OrthoDB" id="9782569at2"/>
<evidence type="ECO:0000259" key="15">
    <source>
        <dbReference type="PROSITE" id="PS51099"/>
    </source>
</evidence>
<evidence type="ECO:0000313" key="17">
    <source>
        <dbReference type="EMBL" id="RYP82084.1"/>
    </source>
</evidence>
<dbReference type="InterPro" id="IPR003353">
    <property type="entry name" value="PTS_IIB_fruc"/>
</dbReference>
<dbReference type="NCBIfam" id="TIGR00848">
    <property type="entry name" value="fruA"/>
    <property type="match status" value="1"/>
</dbReference>
<reference evidence="17 18" key="1">
    <citation type="submission" date="2019-01" db="EMBL/GenBank/DDBJ databases">
        <title>Nocardioides guangzhouensis sp. nov., an actinobacterium isolated from soil.</title>
        <authorList>
            <person name="Fu Y."/>
            <person name="Cai Y."/>
            <person name="Lin Z."/>
            <person name="Chen P."/>
        </authorList>
    </citation>
    <scope>NUCLEOTIDE SEQUENCE [LARGE SCALE GENOMIC DNA]</scope>
    <source>
        <strain evidence="17 18">130</strain>
    </source>
</reference>
<dbReference type="Gene3D" id="3.40.930.10">
    <property type="entry name" value="Mannitol-specific EII, Chain A"/>
    <property type="match status" value="1"/>
</dbReference>
<proteinExistence type="predicted"/>
<evidence type="ECO:0000256" key="1">
    <source>
        <dbReference type="ARBA" id="ARBA00004429"/>
    </source>
</evidence>
<feature type="domain" description="PTS EIIC type-2" evidence="16">
    <location>
        <begin position="322"/>
        <end position="699"/>
    </location>
</feature>
<dbReference type="InterPro" id="IPR050864">
    <property type="entry name" value="Bacterial_PTS_Sugar_Transport"/>
</dbReference>
<accession>A0A4Q4Z5A8</accession>
<comment type="caution">
    <text evidence="17">The sequence shown here is derived from an EMBL/GenBank/DDBJ whole genome shotgun (WGS) entry which is preliminary data.</text>
</comment>
<keyword evidence="7" id="KW-0598">Phosphotransferase system</keyword>
<dbReference type="InterPro" id="IPR006327">
    <property type="entry name" value="PTS_IIC_fruc"/>
</dbReference>
<organism evidence="17 18">
    <name type="scientific">Nocardioides guangzhouensis</name>
    <dbReference type="NCBI Taxonomy" id="2497878"/>
    <lineage>
        <taxon>Bacteria</taxon>
        <taxon>Bacillati</taxon>
        <taxon>Actinomycetota</taxon>
        <taxon>Actinomycetes</taxon>
        <taxon>Propionibacteriales</taxon>
        <taxon>Nocardioidaceae</taxon>
        <taxon>Nocardioides</taxon>
    </lineage>
</organism>
<gene>
    <name evidence="17" type="ORF">EKO23_22550</name>
</gene>
<keyword evidence="8 13" id="KW-0812">Transmembrane</keyword>
<keyword evidence="6" id="KW-0808">Transferase</keyword>
<dbReference type="AlphaFoldDB" id="A0A4Q4Z5A8"/>
<keyword evidence="4" id="KW-0597">Phosphoprotein</keyword>
<feature type="region of interest" description="Disordered" evidence="12">
    <location>
        <begin position="155"/>
        <end position="190"/>
    </location>
</feature>
<evidence type="ECO:0000313" key="18">
    <source>
        <dbReference type="Proteomes" id="UP000295198"/>
    </source>
</evidence>
<feature type="transmembrane region" description="Helical" evidence="13">
    <location>
        <begin position="568"/>
        <end position="591"/>
    </location>
</feature>
<sequence length="702" mass="70730">MTEMITRDLVRLDAALGSDKNEVIRALADVVAGAGRTGDAGLLTDDALAREATSSTGLPGGIAIPHCRTAAVDVPTLAFARLSPPVDFGSKDGPADLAFLIAAPAGGDATHLKVLTMLARALVKSEFTDALRAADDADEVVRLVNDVVGPTDTAAPAPAAAPAAAAGSGAAAPEAEPAPTAGTTATATAPGGRRSLVAVTACPTGIAHTYMAAESLERAAADAGVDIHVETQGSAGSTPLSRDTIADAAAVIFAADVGVRDRARFAGKPVVNSGVKRAIDDGPGMVADALRYADDPGAPRVEGEAAAGGGESGGAESWGARARRVLMTGVSYMIPFVAAGGLLIAIGFLLGGYEITGPAADIINNNNLFNPPDVQELGLDHALFDSGEMAYLGALFFALGATAFKFLVPALAGYIAYAIADRPGIAPGFVMGALAIDLGGFGTPQSGFLGGIVGGVLAGVVAHWIATRKVAPWARGLMPVLVIPLFTTMICGFIMIAVLSKPLGDLMESLQDGLTKMSEDPGLAVLLGVVLGLMMAFDMGGPLNKVAYAFATAGLSTAAAAADDAPELKVMAAVMLAGMVPPLALALATVLRPHLFNAPERENGKAAWALGASFITEGAIPFAAADPIRVIPSIMAGSAVTGALSMAMDVGLRAPHGGIFVLFAVHNILGFFIALIAGVLVAAFLVILLKSIGPSDEDVVTV</sequence>
<dbReference type="Gene3D" id="3.40.50.2300">
    <property type="match status" value="1"/>
</dbReference>
<dbReference type="Proteomes" id="UP000295198">
    <property type="component" value="Unassembled WGS sequence"/>
</dbReference>
<keyword evidence="3" id="KW-1003">Cell membrane</keyword>
<dbReference type="GO" id="GO:0005351">
    <property type="term" value="F:carbohydrate:proton symporter activity"/>
    <property type="evidence" value="ECO:0007669"/>
    <property type="project" value="InterPro"/>
</dbReference>
<evidence type="ECO:0000256" key="12">
    <source>
        <dbReference type="SAM" id="MobiDB-lite"/>
    </source>
</evidence>
<keyword evidence="10 13" id="KW-1133">Transmembrane helix</keyword>
<dbReference type="RefSeq" id="WP_134720738.1">
    <property type="nucleotide sequence ID" value="NZ_SDKM01000054.1"/>
</dbReference>
<dbReference type="CDD" id="cd00211">
    <property type="entry name" value="PTS_IIA_fru"/>
    <property type="match status" value="1"/>
</dbReference>
<dbReference type="InterPro" id="IPR002178">
    <property type="entry name" value="PTS_EIIA_type-2_dom"/>
</dbReference>
<dbReference type="InterPro" id="IPR003501">
    <property type="entry name" value="PTS_EIIB_2/3"/>
</dbReference>
<keyword evidence="2" id="KW-0813">Transport</keyword>
<feature type="transmembrane region" description="Helical" evidence="13">
    <location>
        <begin position="448"/>
        <end position="466"/>
    </location>
</feature>
<dbReference type="GO" id="GO:0090563">
    <property type="term" value="F:protein-phosphocysteine-sugar phosphotransferase activity"/>
    <property type="evidence" value="ECO:0007669"/>
    <property type="project" value="TreeGrafter"/>
</dbReference>
<evidence type="ECO:0000256" key="3">
    <source>
        <dbReference type="ARBA" id="ARBA00022475"/>
    </source>
</evidence>
<dbReference type="SUPFAM" id="SSF52794">
    <property type="entry name" value="PTS system IIB component-like"/>
    <property type="match status" value="1"/>
</dbReference>
<evidence type="ECO:0000259" key="16">
    <source>
        <dbReference type="PROSITE" id="PS51104"/>
    </source>
</evidence>
<dbReference type="PROSITE" id="PS51104">
    <property type="entry name" value="PTS_EIIC_TYPE_2"/>
    <property type="match status" value="1"/>
</dbReference>
<evidence type="ECO:0000256" key="8">
    <source>
        <dbReference type="ARBA" id="ARBA00022692"/>
    </source>
</evidence>
<feature type="transmembrane region" description="Helical" evidence="13">
    <location>
        <begin position="521"/>
        <end position="539"/>
    </location>
</feature>
<feature type="transmembrane region" description="Helical" evidence="13">
    <location>
        <begin position="659"/>
        <end position="689"/>
    </location>
</feature>
<dbReference type="Pfam" id="PF00359">
    <property type="entry name" value="PTS_EIIA_2"/>
    <property type="match status" value="1"/>
</dbReference>
<dbReference type="GO" id="GO:0022877">
    <property type="term" value="F:protein-N(PI)-phosphohistidine-fructose phosphotransferase system transporter activity"/>
    <property type="evidence" value="ECO:0007669"/>
    <property type="project" value="InterPro"/>
</dbReference>
<keyword evidence="11 13" id="KW-0472">Membrane</keyword>
<keyword evidence="5" id="KW-0762">Sugar transport</keyword>
<feature type="domain" description="PTS EIIA type-2" evidence="14">
    <location>
        <begin position="3"/>
        <end position="147"/>
    </location>
</feature>
<dbReference type="PROSITE" id="PS51094">
    <property type="entry name" value="PTS_EIIA_TYPE_2"/>
    <property type="match status" value="1"/>
</dbReference>
<evidence type="ECO:0000256" key="6">
    <source>
        <dbReference type="ARBA" id="ARBA00022679"/>
    </source>
</evidence>
<evidence type="ECO:0000256" key="4">
    <source>
        <dbReference type="ARBA" id="ARBA00022553"/>
    </source>
</evidence>
<dbReference type="GO" id="GO:0009401">
    <property type="term" value="P:phosphoenolpyruvate-dependent sugar phosphotransferase system"/>
    <property type="evidence" value="ECO:0007669"/>
    <property type="project" value="UniProtKB-KW"/>
</dbReference>
<dbReference type="PANTHER" id="PTHR30505:SF0">
    <property type="entry name" value="FRUCTOSE-LIKE PTS SYSTEM EIIBC COMPONENT-RELATED"/>
    <property type="match status" value="1"/>
</dbReference>
<name>A0A4Q4Z5A8_9ACTN</name>
<evidence type="ECO:0000256" key="10">
    <source>
        <dbReference type="ARBA" id="ARBA00022989"/>
    </source>
</evidence>
<dbReference type="EMBL" id="SDKM01000054">
    <property type="protein sequence ID" value="RYP82084.1"/>
    <property type="molecule type" value="Genomic_DNA"/>
</dbReference>
<protein>
    <submittedName>
        <fullName evidence="17">PTS lactose transporter subunit IIC</fullName>
    </submittedName>
</protein>
<evidence type="ECO:0000256" key="11">
    <source>
        <dbReference type="ARBA" id="ARBA00023136"/>
    </source>
</evidence>
<dbReference type="InterPro" id="IPR036095">
    <property type="entry name" value="PTS_EIIB-like_sf"/>
</dbReference>
<evidence type="ECO:0000256" key="9">
    <source>
        <dbReference type="ARBA" id="ARBA00022777"/>
    </source>
</evidence>
<dbReference type="InterPro" id="IPR013014">
    <property type="entry name" value="PTS_EIIC_2"/>
</dbReference>
<comment type="subcellular location">
    <subcellularLocation>
        <location evidence="1">Cell inner membrane</location>
        <topology evidence="1">Multi-pass membrane protein</topology>
    </subcellularLocation>
</comment>
<dbReference type="Pfam" id="PF02302">
    <property type="entry name" value="PTS_IIB"/>
    <property type="match status" value="1"/>
</dbReference>